<dbReference type="OrthoDB" id="3500555at2"/>
<dbReference type="Gene3D" id="1.10.10.10">
    <property type="entry name" value="Winged helix-like DNA-binding domain superfamily/Winged helix DNA-binding domain"/>
    <property type="match status" value="1"/>
</dbReference>
<keyword evidence="6 7" id="KW-0804">Transcription</keyword>
<dbReference type="InterPro" id="IPR032710">
    <property type="entry name" value="NTF2-like_dom_sf"/>
</dbReference>
<dbReference type="PANTHER" id="PTHR43133:SF65">
    <property type="entry name" value="ECF RNA POLYMERASE SIGMA FACTOR SIGG"/>
    <property type="match status" value="1"/>
</dbReference>
<dbReference type="NCBIfam" id="TIGR02960">
    <property type="entry name" value="SigX5"/>
    <property type="match status" value="1"/>
</dbReference>
<dbReference type="InterPro" id="IPR013324">
    <property type="entry name" value="RNA_pol_sigma_r3/r4-like"/>
</dbReference>
<keyword evidence="5 7" id="KW-0238">DNA-binding</keyword>
<comment type="subunit">
    <text evidence="2">Interacts transiently with the RNA polymerase catalytic core formed by RpoA, RpoB, RpoC and RpoZ (2 alpha, 1 beta, 1 beta' and 1 omega subunit) to form the RNA polymerase holoenzyme that can initiate transcription.</text>
</comment>
<dbReference type="Gene3D" id="1.10.1740.10">
    <property type="match status" value="1"/>
</dbReference>
<dbReference type="SUPFAM" id="SSF88659">
    <property type="entry name" value="Sigma3 and sigma4 domains of RNA polymerase sigma factors"/>
    <property type="match status" value="1"/>
</dbReference>
<dbReference type="InterPro" id="IPR014305">
    <property type="entry name" value="RNA_pol_sigma-G_actinobac"/>
</dbReference>
<dbReference type="GO" id="GO:0016987">
    <property type="term" value="F:sigma factor activity"/>
    <property type="evidence" value="ECO:0007669"/>
    <property type="project" value="UniProtKB-KW"/>
</dbReference>
<keyword evidence="3 7" id="KW-0805">Transcription regulation</keyword>
<evidence type="ECO:0000313" key="12">
    <source>
        <dbReference type="Proteomes" id="UP000199202"/>
    </source>
</evidence>
<protein>
    <recommendedName>
        <fullName evidence="7">RNA polymerase sigma factor</fullName>
    </recommendedName>
</protein>
<evidence type="ECO:0000256" key="4">
    <source>
        <dbReference type="ARBA" id="ARBA00023082"/>
    </source>
</evidence>
<dbReference type="InterPro" id="IPR014284">
    <property type="entry name" value="RNA_pol_sigma-70_dom"/>
</dbReference>
<dbReference type="GO" id="GO:0006950">
    <property type="term" value="P:response to stress"/>
    <property type="evidence" value="ECO:0007669"/>
    <property type="project" value="UniProtKB-ARBA"/>
</dbReference>
<dbReference type="CDD" id="cd06171">
    <property type="entry name" value="Sigma70_r4"/>
    <property type="match status" value="1"/>
</dbReference>
<dbReference type="InterPro" id="IPR007627">
    <property type="entry name" value="RNA_pol_sigma70_r2"/>
</dbReference>
<dbReference type="InterPro" id="IPR013249">
    <property type="entry name" value="RNA_pol_sigma70_r4_t2"/>
</dbReference>
<dbReference type="STRING" id="633440.SAMN05421869_126108"/>
<dbReference type="NCBIfam" id="TIGR02937">
    <property type="entry name" value="sigma70-ECF"/>
    <property type="match status" value="1"/>
</dbReference>
<dbReference type="SUPFAM" id="SSF54427">
    <property type="entry name" value="NTF2-like"/>
    <property type="match status" value="1"/>
</dbReference>
<sequence>MTDKPTNEDFLQAADPMRRELLAHCYRMMGSVHDAEDLVQETYLRAWRAYDGFEGRSSLRTWLYRIATTACLTALDSRNRRPLPTGLGAPSIEANAPLSYDAEVPWLEPVPDAMTGVGGADDPASIVTSRESIRLALIAALQHLPPRQRAVLILRDVLKWRAAEVAEAVGTSTAAVNSILQRARAQLNEVAPSLDDPVEPLSREQRDQLDRYVAAFENYDVDSLVHLFTKDAVWEMPPFVGWYQGPDAIVELTRTHCPAKGAGDLRLIPIGANGQPAFAVYYRTDGVHRKFAIMVLTFSGESLSHVGMFFDLSLFEPFGLPETLEASAAK</sequence>
<comment type="similarity">
    <text evidence="1 7">Belongs to the sigma-70 factor family. ECF subfamily.</text>
</comment>
<evidence type="ECO:0000256" key="3">
    <source>
        <dbReference type="ARBA" id="ARBA00023015"/>
    </source>
</evidence>
<dbReference type="Pfam" id="PF04542">
    <property type="entry name" value="Sigma70_r2"/>
    <property type="match status" value="1"/>
</dbReference>
<dbReference type="PROSITE" id="PS01063">
    <property type="entry name" value="SIGMA70_ECF"/>
    <property type="match status" value="1"/>
</dbReference>
<proteinExistence type="inferred from homology"/>
<dbReference type="AlphaFoldDB" id="A0A1G9KGS9"/>
<evidence type="ECO:0000256" key="2">
    <source>
        <dbReference type="ARBA" id="ARBA00011344"/>
    </source>
</evidence>
<dbReference type="EMBL" id="FNDJ01000026">
    <property type="protein sequence ID" value="SDL48782.1"/>
    <property type="molecule type" value="Genomic_DNA"/>
</dbReference>
<dbReference type="InterPro" id="IPR000838">
    <property type="entry name" value="RNA_pol_sigma70_ECF_CS"/>
</dbReference>
<dbReference type="Pfam" id="PF08281">
    <property type="entry name" value="Sigma70_r4_2"/>
    <property type="match status" value="1"/>
</dbReference>
<keyword evidence="12" id="KW-1185">Reference proteome</keyword>
<evidence type="ECO:0000256" key="7">
    <source>
        <dbReference type="RuleBase" id="RU000716"/>
    </source>
</evidence>
<evidence type="ECO:0000259" key="10">
    <source>
        <dbReference type="Pfam" id="PF12680"/>
    </source>
</evidence>
<organism evidence="11 12">
    <name type="scientific">Nonomuraea jiangxiensis</name>
    <dbReference type="NCBI Taxonomy" id="633440"/>
    <lineage>
        <taxon>Bacteria</taxon>
        <taxon>Bacillati</taxon>
        <taxon>Actinomycetota</taxon>
        <taxon>Actinomycetes</taxon>
        <taxon>Streptosporangiales</taxon>
        <taxon>Streptosporangiaceae</taxon>
        <taxon>Nonomuraea</taxon>
    </lineage>
</organism>
<dbReference type="InterPro" id="IPR013325">
    <property type="entry name" value="RNA_pol_sigma_r2"/>
</dbReference>
<name>A0A1G9KGS9_9ACTN</name>
<evidence type="ECO:0000256" key="1">
    <source>
        <dbReference type="ARBA" id="ARBA00010641"/>
    </source>
</evidence>
<feature type="domain" description="RNA polymerase sigma-70 region 2" evidence="8">
    <location>
        <begin position="18"/>
        <end position="80"/>
    </location>
</feature>
<evidence type="ECO:0000259" key="8">
    <source>
        <dbReference type="Pfam" id="PF04542"/>
    </source>
</evidence>
<evidence type="ECO:0000256" key="5">
    <source>
        <dbReference type="ARBA" id="ARBA00023125"/>
    </source>
</evidence>
<dbReference type="InterPro" id="IPR039425">
    <property type="entry name" value="RNA_pol_sigma-70-like"/>
</dbReference>
<feature type="domain" description="SnoaL-like" evidence="10">
    <location>
        <begin position="210"/>
        <end position="284"/>
    </location>
</feature>
<dbReference type="InterPro" id="IPR036388">
    <property type="entry name" value="WH-like_DNA-bd_sf"/>
</dbReference>
<dbReference type="Pfam" id="PF12680">
    <property type="entry name" value="SnoaL_2"/>
    <property type="match status" value="1"/>
</dbReference>
<accession>A0A1G9KGS9</accession>
<dbReference type="SUPFAM" id="SSF88946">
    <property type="entry name" value="Sigma2 domain of RNA polymerase sigma factors"/>
    <property type="match status" value="1"/>
</dbReference>
<dbReference type="GO" id="GO:0003677">
    <property type="term" value="F:DNA binding"/>
    <property type="evidence" value="ECO:0007669"/>
    <property type="project" value="UniProtKB-KW"/>
</dbReference>
<evidence type="ECO:0000256" key="6">
    <source>
        <dbReference type="ARBA" id="ARBA00023163"/>
    </source>
</evidence>
<dbReference type="GO" id="GO:0006352">
    <property type="term" value="P:DNA-templated transcription initiation"/>
    <property type="evidence" value="ECO:0007669"/>
    <property type="project" value="InterPro"/>
</dbReference>
<dbReference type="RefSeq" id="WP_090945065.1">
    <property type="nucleotide sequence ID" value="NZ_FNDJ01000026.1"/>
</dbReference>
<evidence type="ECO:0000259" key="9">
    <source>
        <dbReference type="Pfam" id="PF08281"/>
    </source>
</evidence>
<feature type="domain" description="RNA polymerase sigma factor 70 region 4 type 2" evidence="9">
    <location>
        <begin position="135"/>
        <end position="187"/>
    </location>
</feature>
<evidence type="ECO:0000313" key="11">
    <source>
        <dbReference type="EMBL" id="SDL48782.1"/>
    </source>
</evidence>
<dbReference type="NCBIfam" id="NF006089">
    <property type="entry name" value="PRK08241.1"/>
    <property type="match status" value="1"/>
</dbReference>
<keyword evidence="4 7" id="KW-0731">Sigma factor</keyword>
<dbReference type="Gene3D" id="3.10.450.50">
    <property type="match status" value="1"/>
</dbReference>
<dbReference type="PANTHER" id="PTHR43133">
    <property type="entry name" value="RNA POLYMERASE ECF-TYPE SIGMA FACTO"/>
    <property type="match status" value="1"/>
</dbReference>
<dbReference type="InterPro" id="IPR037401">
    <property type="entry name" value="SnoaL-like"/>
</dbReference>
<dbReference type="Proteomes" id="UP000199202">
    <property type="component" value="Unassembled WGS sequence"/>
</dbReference>
<reference evidence="11 12" key="1">
    <citation type="submission" date="2016-10" db="EMBL/GenBank/DDBJ databases">
        <authorList>
            <person name="de Groot N.N."/>
        </authorList>
    </citation>
    <scope>NUCLEOTIDE SEQUENCE [LARGE SCALE GENOMIC DNA]</scope>
    <source>
        <strain evidence="11 12">CGMCC 4.6533</strain>
    </source>
</reference>
<gene>
    <name evidence="11" type="ORF">SAMN05421869_126108</name>
</gene>